<sequence>MQKYTVNSLLYDGSNKELNEIFAPLLTLNPSKIQVFVHGSWSDNSRTSFSDLDDFIIIDDDYYDLVKSKLDEVAFNFQKKDPLQHHGHWLVKKSQLRRYDNSYMPLFIMKEALCVLGNNQIIASINKQDSINKTVERIKGTCKNITFFYQQYKEGLLNIYDLKRFVGSVVLLPPLVFQIKGSDLDKRTAILKANSLYSKEVLKLIQWSTECRENWKLIVENSGFLEFSKKLQEFDSAEKWREYASLNSPVLNYHNLSSVVLNDELIDDFIKETLLYIDELKFKNKQVKEYEDAFEEVKRLSIEYNAIIVGQFGSIKYPSISDLDVFICFEDHEYKKGCLAIDDFIRSDESLSYLFTHSPLYVCKSMLHDIKFLHTIYDLNIVYNPYEIKINKELDKGYQNFLNIAWSYLIIQTMNSILSNIKYYDIRTLLLSLKNAQTSVFNIEKRLGIASEELVINHNTRVMVLKEGIKTRDLVESDYQRVYLKLNRLLYELDKGEQLLKKEFKISDVQYKTTDKTYVKGNVVYLNKVFSNLIYNIYKKHDKYSKIYLKTVRKNLKLHQKFGGYINTYIWVVPYNFVNYNLKKKIKRKLKSVLLKIVKGIS</sequence>
<proteinExistence type="predicted"/>
<dbReference type="EMBL" id="CP014224">
    <property type="protein sequence ID" value="ANW96314.1"/>
    <property type="molecule type" value="Genomic_DNA"/>
</dbReference>
<dbReference type="Proteomes" id="UP000092967">
    <property type="component" value="Chromosome"/>
</dbReference>
<name>A0A1B1Y6F1_9FLAO</name>
<dbReference type="AlphaFoldDB" id="A0A1B1Y6F1"/>
<reference evidence="1 2" key="1">
    <citation type="submission" date="2016-02" db="EMBL/GenBank/DDBJ databases">
        <authorList>
            <person name="Wen L."/>
            <person name="He K."/>
            <person name="Yang H."/>
        </authorList>
    </citation>
    <scope>NUCLEOTIDE SEQUENCE [LARGE SCALE GENOMIC DNA]</scope>
    <source>
        <strain evidence="1 2">CZ1127</strain>
    </source>
</reference>
<dbReference type="STRING" id="1790137.AXE80_08495"/>
<accession>A0A1B1Y6F1</accession>
<gene>
    <name evidence="1" type="ORF">AXE80_08495</name>
</gene>
<evidence type="ECO:0000313" key="2">
    <source>
        <dbReference type="Proteomes" id="UP000092967"/>
    </source>
</evidence>
<dbReference type="OrthoDB" id="9816584at2"/>
<evidence type="ECO:0000313" key="1">
    <source>
        <dbReference type="EMBL" id="ANW96314.1"/>
    </source>
</evidence>
<dbReference type="KEGG" id="wfu:AXE80_08495"/>
<organism evidence="1 2">
    <name type="scientific">Wenyingzhuangia fucanilytica</name>
    <dbReference type="NCBI Taxonomy" id="1790137"/>
    <lineage>
        <taxon>Bacteria</taxon>
        <taxon>Pseudomonadati</taxon>
        <taxon>Bacteroidota</taxon>
        <taxon>Flavobacteriia</taxon>
        <taxon>Flavobacteriales</taxon>
        <taxon>Flavobacteriaceae</taxon>
        <taxon>Wenyingzhuangia</taxon>
    </lineage>
</organism>
<keyword evidence="2" id="KW-1185">Reference proteome</keyword>
<dbReference type="RefSeq" id="WP_068826308.1">
    <property type="nucleotide sequence ID" value="NZ_CP014224.1"/>
</dbReference>
<protein>
    <submittedName>
        <fullName evidence="1">Uncharacterized protein</fullName>
    </submittedName>
</protein>